<evidence type="ECO:0000313" key="5">
    <source>
        <dbReference type="Proteomes" id="UP000467841"/>
    </source>
</evidence>
<dbReference type="Pfam" id="PF00382">
    <property type="entry name" value="TFIIB"/>
    <property type="match status" value="1"/>
</dbReference>
<evidence type="ECO:0000259" key="3">
    <source>
        <dbReference type="Pfam" id="PF00382"/>
    </source>
</evidence>
<accession>A0A6D2KUK6</accession>
<dbReference type="InterPro" id="IPR013150">
    <property type="entry name" value="TFIIB_cyclin"/>
</dbReference>
<proteinExistence type="predicted"/>
<dbReference type="GO" id="GO:0017025">
    <property type="term" value="F:TBP-class protein binding"/>
    <property type="evidence" value="ECO:0007669"/>
    <property type="project" value="InterPro"/>
</dbReference>
<evidence type="ECO:0000313" key="4">
    <source>
        <dbReference type="EMBL" id="CAA7060585.1"/>
    </source>
</evidence>
<dbReference type="Gene3D" id="1.10.472.170">
    <property type="match status" value="1"/>
</dbReference>
<organism evidence="4 5">
    <name type="scientific">Microthlaspi erraticum</name>
    <dbReference type="NCBI Taxonomy" id="1685480"/>
    <lineage>
        <taxon>Eukaryota</taxon>
        <taxon>Viridiplantae</taxon>
        <taxon>Streptophyta</taxon>
        <taxon>Embryophyta</taxon>
        <taxon>Tracheophyta</taxon>
        <taxon>Spermatophyta</taxon>
        <taxon>Magnoliopsida</taxon>
        <taxon>eudicotyledons</taxon>
        <taxon>Gunneridae</taxon>
        <taxon>Pentapetalae</taxon>
        <taxon>rosids</taxon>
        <taxon>malvids</taxon>
        <taxon>Brassicales</taxon>
        <taxon>Brassicaceae</taxon>
        <taxon>Coluteocarpeae</taxon>
        <taxon>Microthlaspi</taxon>
    </lineage>
</organism>
<evidence type="ECO:0000256" key="1">
    <source>
        <dbReference type="ARBA" id="ARBA00023015"/>
    </source>
</evidence>
<dbReference type="PRINTS" id="PR00685">
    <property type="entry name" value="TIFACTORIIB"/>
</dbReference>
<dbReference type="Proteomes" id="UP000467841">
    <property type="component" value="Unassembled WGS sequence"/>
</dbReference>
<dbReference type="PANTHER" id="PTHR11618">
    <property type="entry name" value="TRANSCRIPTION INITIATION FACTOR IIB-RELATED"/>
    <property type="match status" value="1"/>
</dbReference>
<name>A0A6D2KUK6_9BRAS</name>
<dbReference type="PANTHER" id="PTHR11618:SF79">
    <property type="entry name" value="CYCLIN FAMILY PROTEIN"/>
    <property type="match status" value="1"/>
</dbReference>
<dbReference type="GO" id="GO:0097550">
    <property type="term" value="C:transcription preinitiation complex"/>
    <property type="evidence" value="ECO:0007669"/>
    <property type="project" value="TreeGrafter"/>
</dbReference>
<dbReference type="SUPFAM" id="SSF47954">
    <property type="entry name" value="Cyclin-like"/>
    <property type="match status" value="2"/>
</dbReference>
<dbReference type="InterPro" id="IPR036915">
    <property type="entry name" value="Cyclin-like_sf"/>
</dbReference>
<dbReference type="EMBL" id="CACVBM020001829">
    <property type="protein sequence ID" value="CAA7060585.1"/>
    <property type="molecule type" value="Genomic_DNA"/>
</dbReference>
<sequence length="329" mass="36237">MWTLHECCSGIVVDWVARNTSCSNCGFDFGLSTVTTDPNDFLLLTHGDSQHRGSETVSIVTTETKNSSDLPNSQSRSLNSLAIATTEPEIDPSDDILSSDHRILQSLGPNRVSIADMSNRLRLLATIKTQANEIFIKVEKKSRKKDRNAFFAACIYIACRQTDMTRSIREICSVANGATVSNISKAIGVIAETLNIDKIWLMQIKATDFIKRFCSTLGMDGQAVKAAQEAARSYECVNRSSSPVSVAAVVVYAVAQIYDDKLLLQDITNANGVPKTYKDDKLLLEDIAKATGVQKATIRKTYKDLYPHLSTILIKWFAEAEDLKMLASP</sequence>
<dbReference type="Gene3D" id="1.10.472.10">
    <property type="entry name" value="Cyclin-like"/>
    <property type="match status" value="1"/>
</dbReference>
<comment type="caution">
    <text evidence="4">The sequence shown here is derived from an EMBL/GenBank/DDBJ whole genome shotgun (WGS) entry which is preliminary data.</text>
</comment>
<keyword evidence="5" id="KW-1185">Reference proteome</keyword>
<gene>
    <name evidence="4" type="ORF">MERR_LOCUS47821</name>
</gene>
<protein>
    <recommendedName>
        <fullName evidence="3">Transcription factor TFIIB cyclin-like domain-containing protein</fullName>
    </recommendedName>
</protein>
<feature type="domain" description="Transcription factor TFIIB cyclin-like" evidence="3">
    <location>
        <begin position="113"/>
        <end position="176"/>
    </location>
</feature>
<evidence type="ECO:0000256" key="2">
    <source>
        <dbReference type="ARBA" id="ARBA00023163"/>
    </source>
</evidence>
<keyword evidence="2" id="KW-0804">Transcription</keyword>
<keyword evidence="1" id="KW-0805">Transcription regulation</keyword>
<dbReference type="GO" id="GO:0005634">
    <property type="term" value="C:nucleus"/>
    <property type="evidence" value="ECO:0007669"/>
    <property type="project" value="TreeGrafter"/>
</dbReference>
<dbReference type="OrthoDB" id="1109227at2759"/>
<dbReference type="InterPro" id="IPR000812">
    <property type="entry name" value="TFIIB"/>
</dbReference>
<dbReference type="AlphaFoldDB" id="A0A6D2KUK6"/>
<dbReference type="GO" id="GO:0070897">
    <property type="term" value="P:transcription preinitiation complex assembly"/>
    <property type="evidence" value="ECO:0007669"/>
    <property type="project" value="InterPro"/>
</dbReference>
<reference evidence="4" key="1">
    <citation type="submission" date="2020-01" db="EMBL/GenBank/DDBJ databases">
        <authorList>
            <person name="Mishra B."/>
        </authorList>
    </citation>
    <scope>NUCLEOTIDE SEQUENCE [LARGE SCALE GENOMIC DNA]</scope>
</reference>